<comment type="caution">
    <text evidence="2">The sequence shown here is derived from an EMBL/GenBank/DDBJ whole genome shotgun (WGS) entry which is preliminary data.</text>
</comment>
<keyword evidence="1" id="KW-0472">Membrane</keyword>
<evidence type="ECO:0000256" key="1">
    <source>
        <dbReference type="SAM" id="Phobius"/>
    </source>
</evidence>
<proteinExistence type="predicted"/>
<sequence>MSGSIWAIWGLLFAALEIVAIGSKRRIDTLSESVRKLFYTRTSRIGRVLFAAGWASFSVWFLWHILE</sequence>
<feature type="transmembrane region" description="Helical" evidence="1">
    <location>
        <begin position="45"/>
        <end position="66"/>
    </location>
</feature>
<organism evidence="2 3">
    <name type="scientific">Streptomyces albireticuli</name>
    <dbReference type="NCBI Taxonomy" id="1940"/>
    <lineage>
        <taxon>Bacteria</taxon>
        <taxon>Bacillati</taxon>
        <taxon>Actinomycetota</taxon>
        <taxon>Actinomycetes</taxon>
        <taxon>Kitasatosporales</taxon>
        <taxon>Streptomycetaceae</taxon>
        <taxon>Streptomyces</taxon>
    </lineage>
</organism>
<keyword evidence="3" id="KW-1185">Reference proteome</keyword>
<keyword evidence="1" id="KW-1133">Transmembrane helix</keyword>
<dbReference type="Proteomes" id="UP000218944">
    <property type="component" value="Unassembled WGS sequence"/>
</dbReference>
<feature type="transmembrane region" description="Helical" evidence="1">
    <location>
        <begin position="6"/>
        <end position="24"/>
    </location>
</feature>
<gene>
    <name evidence="2" type="ORF">CK936_06580</name>
</gene>
<evidence type="ECO:0000313" key="2">
    <source>
        <dbReference type="EMBL" id="PAU49673.1"/>
    </source>
</evidence>
<dbReference type="AlphaFoldDB" id="A0A2A2DB07"/>
<reference evidence="2 3" key="1">
    <citation type="submission" date="2017-08" db="EMBL/GenBank/DDBJ databases">
        <title>Genome sequence of Streptomyces albireticuli NRRL B-1670.</title>
        <authorList>
            <person name="Graham D.E."/>
            <person name="Mahan K.M."/>
            <person name="Klingeman D.M."/>
            <person name="Hettich R.L."/>
            <person name="Parry R.J."/>
            <person name="Spain J.C."/>
        </authorList>
    </citation>
    <scope>NUCLEOTIDE SEQUENCE [LARGE SCALE GENOMIC DNA]</scope>
    <source>
        <strain evidence="2 3">NRRL B-1670</strain>
    </source>
</reference>
<accession>A0A2A2DB07</accession>
<name>A0A2A2DB07_9ACTN</name>
<keyword evidence="1" id="KW-0812">Transmembrane</keyword>
<evidence type="ECO:0000313" key="3">
    <source>
        <dbReference type="Proteomes" id="UP000218944"/>
    </source>
</evidence>
<dbReference type="EMBL" id="NSJV01000123">
    <property type="protein sequence ID" value="PAU49673.1"/>
    <property type="molecule type" value="Genomic_DNA"/>
</dbReference>
<protein>
    <submittedName>
        <fullName evidence="2">Uncharacterized protein</fullName>
    </submittedName>
</protein>